<feature type="compositionally biased region" description="Polar residues" evidence="1">
    <location>
        <begin position="97"/>
        <end position="106"/>
    </location>
</feature>
<comment type="caution">
    <text evidence="2">The sequence shown here is derived from an EMBL/GenBank/DDBJ whole genome shotgun (WGS) entry which is preliminary data.</text>
</comment>
<accession>A0ABQ8FG72</accession>
<dbReference type="EMBL" id="JAFCIX010000128">
    <property type="protein sequence ID" value="KAH6597794.1"/>
    <property type="molecule type" value="Genomic_DNA"/>
</dbReference>
<protein>
    <submittedName>
        <fullName evidence="2">Uncharacterized protein</fullName>
    </submittedName>
</protein>
<proteinExistence type="predicted"/>
<reference evidence="2 3" key="1">
    <citation type="submission" date="2021-02" db="EMBL/GenBank/DDBJ databases">
        <title>Variation within the Batrachochytrium salamandrivorans European outbreak.</title>
        <authorList>
            <person name="Kelly M."/>
            <person name="Pasmans F."/>
            <person name="Shea T.P."/>
            <person name="Munoz J.F."/>
            <person name="Carranza S."/>
            <person name="Cuomo C.A."/>
            <person name="Martel A."/>
        </authorList>
    </citation>
    <scope>NUCLEOTIDE SEQUENCE [LARGE SCALE GENOMIC DNA]</scope>
    <source>
        <strain evidence="2 3">AMFP18/2</strain>
    </source>
</reference>
<name>A0ABQ8FG72_9FUNG</name>
<feature type="region of interest" description="Disordered" evidence="1">
    <location>
        <begin position="181"/>
        <end position="217"/>
    </location>
</feature>
<evidence type="ECO:0000313" key="3">
    <source>
        <dbReference type="Proteomes" id="UP001648503"/>
    </source>
</evidence>
<sequence>MPNPSYKERIRPSHLCQATHHKSHQHLQSAMIYTSYTRLAIIVALLSASAATPVAQDQTSVYLEKRTPQGDIEDAKMSLPGSSAGGLHGTSPKGKISESQSKSSCRGSKCKLPRMTLDEFLRRDMDLKFINTDGELEGTFSNYARVVPYAYKDYLIIIKQMEISNKKRKAEEKKAAIVNKKKESAKEKETAAADKKKELAEQKETAAKEKEAAAADKTKKLADQKIMKEIREKVNAAKNIQAENDPRELLSDDQALKEWKEATNKLGDELKNSLLAPKDRLEDVFGVSSEADVTGSSQVPQTQSMPLFISDFGVVSPIKEDGSRANPTSDGEYLKLLSELSTKERTAWGLKSKSMLARMI</sequence>
<evidence type="ECO:0000256" key="1">
    <source>
        <dbReference type="SAM" id="MobiDB-lite"/>
    </source>
</evidence>
<evidence type="ECO:0000313" key="2">
    <source>
        <dbReference type="EMBL" id="KAH6597794.1"/>
    </source>
</evidence>
<keyword evidence="3" id="KW-1185">Reference proteome</keyword>
<feature type="region of interest" description="Disordered" evidence="1">
    <location>
        <begin position="72"/>
        <end position="108"/>
    </location>
</feature>
<dbReference type="Proteomes" id="UP001648503">
    <property type="component" value="Unassembled WGS sequence"/>
</dbReference>
<organism evidence="2 3">
    <name type="scientific">Batrachochytrium salamandrivorans</name>
    <dbReference type="NCBI Taxonomy" id="1357716"/>
    <lineage>
        <taxon>Eukaryota</taxon>
        <taxon>Fungi</taxon>
        <taxon>Fungi incertae sedis</taxon>
        <taxon>Chytridiomycota</taxon>
        <taxon>Chytridiomycota incertae sedis</taxon>
        <taxon>Chytridiomycetes</taxon>
        <taxon>Rhizophydiales</taxon>
        <taxon>Rhizophydiales incertae sedis</taxon>
        <taxon>Batrachochytrium</taxon>
    </lineage>
</organism>
<gene>
    <name evidence="2" type="ORF">BASA50_004230</name>
</gene>